<evidence type="ECO:0000256" key="1">
    <source>
        <dbReference type="ARBA" id="ARBA00004377"/>
    </source>
</evidence>
<proteinExistence type="inferred from homology"/>
<evidence type="ECO:0000259" key="10">
    <source>
        <dbReference type="Pfam" id="PF25994"/>
    </source>
</evidence>
<protein>
    <recommendedName>
        <fullName evidence="9">Membrane fusion protein (MFP) family protein</fullName>
    </recommendedName>
</protein>
<dbReference type="NCBIfam" id="TIGR01843">
    <property type="entry name" value="type_I_hlyD"/>
    <property type="match status" value="1"/>
</dbReference>
<keyword evidence="4 9" id="KW-1003">Cell membrane</keyword>
<evidence type="ECO:0000256" key="6">
    <source>
        <dbReference type="ARBA" id="ARBA00022692"/>
    </source>
</evidence>
<keyword evidence="7 9" id="KW-1133">Transmembrane helix</keyword>
<keyword evidence="3 9" id="KW-0813">Transport</keyword>
<keyword evidence="5 9" id="KW-0997">Cell inner membrane</keyword>
<evidence type="ECO:0000256" key="7">
    <source>
        <dbReference type="ARBA" id="ARBA00022989"/>
    </source>
</evidence>
<dbReference type="RefSeq" id="WP_099513374.1">
    <property type="nucleotide sequence ID" value="NZ_CP016617.1"/>
</dbReference>
<dbReference type="Pfam" id="PF26002">
    <property type="entry name" value="Beta-barrel_AprE"/>
    <property type="match status" value="1"/>
</dbReference>
<gene>
    <name evidence="12" type="ORF">BB934_28305</name>
</gene>
<dbReference type="KEGG" id="moc:BB934_28305"/>
<dbReference type="EMBL" id="CP016617">
    <property type="protein sequence ID" value="ANY82239.1"/>
    <property type="molecule type" value="Genomic_DNA"/>
</dbReference>
<evidence type="ECO:0000256" key="3">
    <source>
        <dbReference type="ARBA" id="ARBA00022448"/>
    </source>
</evidence>
<evidence type="ECO:0000256" key="8">
    <source>
        <dbReference type="ARBA" id="ARBA00023136"/>
    </source>
</evidence>
<organism evidence="12">
    <name type="scientific">Microvirga ossetica</name>
    <dbReference type="NCBI Taxonomy" id="1882682"/>
    <lineage>
        <taxon>Bacteria</taxon>
        <taxon>Pseudomonadati</taxon>
        <taxon>Pseudomonadota</taxon>
        <taxon>Alphaproteobacteria</taxon>
        <taxon>Hyphomicrobiales</taxon>
        <taxon>Methylobacteriaceae</taxon>
        <taxon>Microvirga</taxon>
    </lineage>
</organism>
<comment type="similarity">
    <text evidence="2 9">Belongs to the membrane fusion protein (MFP) (TC 8.A.1) family.</text>
</comment>
<keyword evidence="12" id="KW-0614">Plasmid</keyword>
<reference evidence="12" key="1">
    <citation type="submission" date="2016-07" db="EMBL/GenBank/DDBJ databases">
        <title>Microvirga ossetica sp. nov. a new species of rhizobia isolated from root nodules of the legume species Vicia alpestris Steven originated from North Ossetia region in the Caucasus.</title>
        <authorList>
            <person name="Safronova V.I."/>
            <person name="Kuznetsova I.G."/>
            <person name="Sazanova A.L."/>
            <person name="Belimov A."/>
            <person name="Andronov E."/>
            <person name="Osledkin Y.S."/>
            <person name="Onishchuk O.P."/>
            <person name="Kurchak O.N."/>
            <person name="Shaposhnikov A.I."/>
            <person name="Willems A."/>
            <person name="Tikhonovich I.A."/>
        </authorList>
    </citation>
    <scope>NUCLEOTIDE SEQUENCE [LARGE SCALE GENOMIC DNA]</scope>
    <source>
        <strain evidence="12">V5/3M</strain>
        <plasmid evidence="12">unnamed1</plasmid>
    </source>
</reference>
<dbReference type="AlphaFoldDB" id="A0A1B2EQK8"/>
<evidence type="ECO:0000256" key="4">
    <source>
        <dbReference type="ARBA" id="ARBA00022475"/>
    </source>
</evidence>
<dbReference type="SUPFAM" id="SSF111369">
    <property type="entry name" value="HlyD-like secretion proteins"/>
    <property type="match status" value="1"/>
</dbReference>
<dbReference type="OrthoDB" id="9810980at2"/>
<dbReference type="InterPro" id="IPR058781">
    <property type="entry name" value="HH_AprE-like"/>
</dbReference>
<sequence length="465" mass="52271">MTTSRHQPSDSQPRAQIVQLSLRKRPAFISEFQPDAIEVEERAPPRVARLTLYLIMLLISAGIAWACLTEIDEVAVSRGKLITTQPNIVVQPLESSVIQSITVTVGQSVTAGQTLAVLDPTFTEADVHQLKVKLETADAMVNRLEAELSDRIYVPTDLSNPRQVVEAELAAQRKAFRDSRVRNLTEEISRAEASIQKSREEEEITRDRLLGIKEVEAMRATLLAHQTGSKLNLLQTRDARLDIEGAITRLQGSQIEAKHELEKAHLQRQEFLEDFRRTTLESLVSARERQNEAAEELKKAELRRRHVTLIAPANAIVLEVAQRSVGSVVRQAEPLFTLVPLNVPMEAEVFIEPKDIGHISPNYTARIKLDAFPFQKHGTVSGLVRTISQDSFPSDTRQSGAQSSDRLFYRARLSLDDTNLRNLPDSFRLLPGMAVQAEIQVGRRTVISYFLYPLLRGLDESIRER</sequence>
<evidence type="ECO:0000256" key="5">
    <source>
        <dbReference type="ARBA" id="ARBA00022519"/>
    </source>
</evidence>
<keyword evidence="6 9" id="KW-0812">Transmembrane</keyword>
<name>A0A1B2EQK8_9HYPH</name>
<dbReference type="Pfam" id="PF25994">
    <property type="entry name" value="HH_AprE"/>
    <property type="match status" value="1"/>
</dbReference>
<dbReference type="InterPro" id="IPR010129">
    <property type="entry name" value="T1SS_HlyD"/>
</dbReference>
<dbReference type="GO" id="GO:0005886">
    <property type="term" value="C:plasma membrane"/>
    <property type="evidence" value="ECO:0007669"/>
    <property type="project" value="UniProtKB-SubCell"/>
</dbReference>
<feature type="domain" description="AprE-like long alpha-helical hairpin" evidence="10">
    <location>
        <begin position="124"/>
        <end position="301"/>
    </location>
</feature>
<feature type="transmembrane region" description="Helical" evidence="9">
    <location>
        <begin position="50"/>
        <end position="68"/>
    </location>
</feature>
<evidence type="ECO:0000256" key="9">
    <source>
        <dbReference type="RuleBase" id="RU365093"/>
    </source>
</evidence>
<accession>A0A1B2EQK8</accession>
<geneLocation type="plasmid" evidence="12">
    <name>unnamed1</name>
</geneLocation>
<dbReference type="InterPro" id="IPR058982">
    <property type="entry name" value="Beta-barrel_AprE"/>
</dbReference>
<dbReference type="PANTHER" id="PTHR30386">
    <property type="entry name" value="MEMBRANE FUSION SUBUNIT OF EMRAB-TOLC MULTIDRUG EFFLUX PUMP"/>
    <property type="match status" value="1"/>
</dbReference>
<dbReference type="GO" id="GO:0015031">
    <property type="term" value="P:protein transport"/>
    <property type="evidence" value="ECO:0007669"/>
    <property type="project" value="InterPro"/>
</dbReference>
<dbReference type="InterPro" id="IPR050739">
    <property type="entry name" value="MFP"/>
</dbReference>
<dbReference type="Gene3D" id="2.40.50.100">
    <property type="match status" value="1"/>
</dbReference>
<keyword evidence="8 9" id="KW-0472">Membrane</keyword>
<dbReference type="Gene3D" id="2.40.30.170">
    <property type="match status" value="1"/>
</dbReference>
<comment type="subcellular location">
    <subcellularLocation>
        <location evidence="1 9">Cell inner membrane</location>
        <topology evidence="1 9">Single-pass membrane protein</topology>
    </subcellularLocation>
</comment>
<evidence type="ECO:0000256" key="2">
    <source>
        <dbReference type="ARBA" id="ARBA00009477"/>
    </source>
</evidence>
<evidence type="ECO:0000259" key="11">
    <source>
        <dbReference type="Pfam" id="PF26002"/>
    </source>
</evidence>
<evidence type="ECO:0000313" key="12">
    <source>
        <dbReference type="EMBL" id="ANY82239.1"/>
    </source>
</evidence>
<feature type="domain" description="AprE-like beta-barrel" evidence="11">
    <location>
        <begin position="346"/>
        <end position="442"/>
    </location>
</feature>
<dbReference type="PANTHER" id="PTHR30386:SF26">
    <property type="entry name" value="TRANSPORT PROTEIN COMB"/>
    <property type="match status" value="1"/>
</dbReference>
<dbReference type="Gene3D" id="1.10.287.470">
    <property type="entry name" value="Helix hairpin bin"/>
    <property type="match status" value="1"/>
</dbReference>
<dbReference type="PRINTS" id="PR01490">
    <property type="entry name" value="RTXTOXIND"/>
</dbReference>